<protein>
    <submittedName>
        <fullName evidence="1">Uncharacterized protein</fullName>
    </submittedName>
</protein>
<accession>A0A8J2KB84</accession>
<comment type="caution">
    <text evidence="1">The sequence shown here is derived from an EMBL/GenBank/DDBJ whole genome shotgun (WGS) entry which is preliminary data.</text>
</comment>
<name>A0A8J2KB84_9HEXA</name>
<evidence type="ECO:0000313" key="1">
    <source>
        <dbReference type="EMBL" id="CAG7786586.1"/>
    </source>
</evidence>
<dbReference type="Proteomes" id="UP000708208">
    <property type="component" value="Unassembled WGS sequence"/>
</dbReference>
<reference evidence="1" key="1">
    <citation type="submission" date="2021-06" db="EMBL/GenBank/DDBJ databases">
        <authorList>
            <person name="Hodson N. C."/>
            <person name="Mongue J. A."/>
            <person name="Jaron S. K."/>
        </authorList>
    </citation>
    <scope>NUCLEOTIDE SEQUENCE</scope>
</reference>
<organism evidence="1 2">
    <name type="scientific">Allacma fusca</name>
    <dbReference type="NCBI Taxonomy" id="39272"/>
    <lineage>
        <taxon>Eukaryota</taxon>
        <taxon>Metazoa</taxon>
        <taxon>Ecdysozoa</taxon>
        <taxon>Arthropoda</taxon>
        <taxon>Hexapoda</taxon>
        <taxon>Collembola</taxon>
        <taxon>Symphypleona</taxon>
        <taxon>Sminthuridae</taxon>
        <taxon>Allacma</taxon>
    </lineage>
</organism>
<dbReference type="EMBL" id="CAJVCH010320995">
    <property type="protein sequence ID" value="CAG7786586.1"/>
    <property type="molecule type" value="Genomic_DNA"/>
</dbReference>
<feature type="non-terminal residue" evidence="1">
    <location>
        <position position="21"/>
    </location>
</feature>
<gene>
    <name evidence="1" type="ORF">AFUS01_LOCUS25150</name>
</gene>
<sequence length="21" mass="2425">MPKTKQVLEDLGAREFLGYTK</sequence>
<proteinExistence type="predicted"/>
<keyword evidence="2" id="KW-1185">Reference proteome</keyword>
<dbReference type="AlphaFoldDB" id="A0A8J2KB84"/>
<evidence type="ECO:0000313" key="2">
    <source>
        <dbReference type="Proteomes" id="UP000708208"/>
    </source>
</evidence>